<evidence type="ECO:0008006" key="3">
    <source>
        <dbReference type="Google" id="ProtNLM"/>
    </source>
</evidence>
<reference evidence="1 2" key="1">
    <citation type="submission" date="2014-04" db="EMBL/GenBank/DDBJ databases">
        <authorList>
            <consortium name="DOE Joint Genome Institute"/>
            <person name="Kuo A."/>
            <person name="Tarkka M."/>
            <person name="Buscot F."/>
            <person name="Kohler A."/>
            <person name="Nagy L.G."/>
            <person name="Floudas D."/>
            <person name="Copeland A."/>
            <person name="Barry K.W."/>
            <person name="Cichocki N."/>
            <person name="Veneault-Fourrey C."/>
            <person name="LaButti K."/>
            <person name="Lindquist E.A."/>
            <person name="Lipzen A."/>
            <person name="Lundell T."/>
            <person name="Morin E."/>
            <person name="Murat C."/>
            <person name="Sun H."/>
            <person name="Tunlid A."/>
            <person name="Henrissat B."/>
            <person name="Grigoriev I.V."/>
            <person name="Hibbett D.S."/>
            <person name="Martin F."/>
            <person name="Nordberg H.P."/>
            <person name="Cantor M.N."/>
            <person name="Hua S.X."/>
        </authorList>
    </citation>
    <scope>NUCLEOTIDE SEQUENCE [LARGE SCALE GENOMIC DNA]</scope>
    <source>
        <strain evidence="1 2">F 1598</strain>
    </source>
</reference>
<name>A0A0C3G7G3_PILCF</name>
<accession>A0A0C3G7G3</accession>
<dbReference type="AlphaFoldDB" id="A0A0C3G7G3"/>
<dbReference type="Gene3D" id="3.80.10.10">
    <property type="entry name" value="Ribonuclease Inhibitor"/>
    <property type="match status" value="1"/>
</dbReference>
<reference evidence="2" key="2">
    <citation type="submission" date="2015-01" db="EMBL/GenBank/DDBJ databases">
        <title>Evolutionary Origins and Diversification of the Mycorrhizal Mutualists.</title>
        <authorList>
            <consortium name="DOE Joint Genome Institute"/>
            <consortium name="Mycorrhizal Genomics Consortium"/>
            <person name="Kohler A."/>
            <person name="Kuo A."/>
            <person name="Nagy L.G."/>
            <person name="Floudas D."/>
            <person name="Copeland A."/>
            <person name="Barry K.W."/>
            <person name="Cichocki N."/>
            <person name="Veneault-Fourrey C."/>
            <person name="LaButti K."/>
            <person name="Lindquist E.A."/>
            <person name="Lipzen A."/>
            <person name="Lundell T."/>
            <person name="Morin E."/>
            <person name="Murat C."/>
            <person name="Riley R."/>
            <person name="Ohm R."/>
            <person name="Sun H."/>
            <person name="Tunlid A."/>
            <person name="Henrissat B."/>
            <person name="Grigoriev I.V."/>
            <person name="Hibbett D.S."/>
            <person name="Martin F."/>
        </authorList>
    </citation>
    <scope>NUCLEOTIDE SEQUENCE [LARGE SCALE GENOMIC DNA]</scope>
    <source>
        <strain evidence="2">F 1598</strain>
    </source>
</reference>
<keyword evidence="2" id="KW-1185">Reference proteome</keyword>
<sequence>MHKTVIDNPELLDWHNKRSHEILMHIVENDQFANRVQTLKIYAPGSGNSDMMKLLNGVFPKLRRLRVLECNGLLLLRRIIKNLPSLVPQLEILRLCDNINASKLPIFDKGFLLRQMPRLEELSLGIGWEKHFWFPDLLDDKMLLGSGIKRIHIKSFKRLVAPFITSSSISALTHLSLNVQSFGSLSPFEMVLKYGRNLRSLRIKGNLDPRTSHSQYFRRYVHALPYLTEFGIYVSVANDLHLADTDFFPSVCDFLIPKAAQLIHLELTAPRSLRGREKLGFDGGKWCWGILKPNHSVKMPFTKLESLSMTLPAGHKNFSIHYSKLIPKRLTTLTLSGEQLPHKFTKIFAISQNTRHRPYWPPDLRLVCLNTYLNACPIGEEHMLAKKVATCIPIVSVVKIVDDNPKYAGFWTVERKMKSRVAGEHHIVNVGMWTVRESTVLITEMLQKHGCDNNWFKDF</sequence>
<organism evidence="1 2">
    <name type="scientific">Piloderma croceum (strain F 1598)</name>
    <dbReference type="NCBI Taxonomy" id="765440"/>
    <lineage>
        <taxon>Eukaryota</taxon>
        <taxon>Fungi</taxon>
        <taxon>Dikarya</taxon>
        <taxon>Basidiomycota</taxon>
        <taxon>Agaricomycotina</taxon>
        <taxon>Agaricomycetes</taxon>
        <taxon>Agaricomycetidae</taxon>
        <taxon>Atheliales</taxon>
        <taxon>Atheliaceae</taxon>
        <taxon>Piloderma</taxon>
    </lineage>
</organism>
<dbReference type="OrthoDB" id="2685413at2759"/>
<dbReference type="InParanoid" id="A0A0C3G7G3"/>
<gene>
    <name evidence="1" type="ORF">PILCRDRAFT_252</name>
</gene>
<evidence type="ECO:0000313" key="2">
    <source>
        <dbReference type="Proteomes" id="UP000054166"/>
    </source>
</evidence>
<dbReference type="EMBL" id="KN832970">
    <property type="protein sequence ID" value="KIM92145.1"/>
    <property type="molecule type" value="Genomic_DNA"/>
</dbReference>
<dbReference type="Proteomes" id="UP000054166">
    <property type="component" value="Unassembled WGS sequence"/>
</dbReference>
<dbReference type="InterPro" id="IPR032675">
    <property type="entry name" value="LRR_dom_sf"/>
</dbReference>
<dbReference type="SUPFAM" id="SSF52047">
    <property type="entry name" value="RNI-like"/>
    <property type="match status" value="1"/>
</dbReference>
<dbReference type="STRING" id="765440.A0A0C3G7G3"/>
<dbReference type="HOGENOM" id="CLU_047863_0_0_1"/>
<protein>
    <recommendedName>
        <fullName evidence="3">F-box domain-containing protein</fullName>
    </recommendedName>
</protein>
<proteinExistence type="predicted"/>
<evidence type="ECO:0000313" key="1">
    <source>
        <dbReference type="EMBL" id="KIM92145.1"/>
    </source>
</evidence>